<sequence>MKDRGIDARLLSEITGVSHSTVERWLNGTFEPRQRNLLKITNALDVSNDYLLGKA</sequence>
<dbReference type="GO" id="GO:0003677">
    <property type="term" value="F:DNA binding"/>
    <property type="evidence" value="ECO:0007669"/>
    <property type="project" value="InterPro"/>
</dbReference>
<name>A0A934J7G5_9BACL</name>
<evidence type="ECO:0000313" key="2">
    <source>
        <dbReference type="EMBL" id="MBJ6362136.1"/>
    </source>
</evidence>
<evidence type="ECO:0000313" key="3">
    <source>
        <dbReference type="Proteomes" id="UP000640274"/>
    </source>
</evidence>
<accession>A0A934J7G5</accession>
<gene>
    <name evidence="2" type="ORF">JFN88_12745</name>
</gene>
<dbReference type="PROSITE" id="PS50943">
    <property type="entry name" value="HTH_CROC1"/>
    <property type="match status" value="1"/>
</dbReference>
<dbReference type="SUPFAM" id="SSF47413">
    <property type="entry name" value="lambda repressor-like DNA-binding domains"/>
    <property type="match status" value="1"/>
</dbReference>
<dbReference type="Proteomes" id="UP000640274">
    <property type="component" value="Unassembled WGS sequence"/>
</dbReference>
<dbReference type="CDD" id="cd00093">
    <property type="entry name" value="HTH_XRE"/>
    <property type="match status" value="1"/>
</dbReference>
<evidence type="ECO:0000259" key="1">
    <source>
        <dbReference type="PROSITE" id="PS50943"/>
    </source>
</evidence>
<dbReference type="InterPro" id="IPR010982">
    <property type="entry name" value="Lambda_DNA-bd_dom_sf"/>
</dbReference>
<dbReference type="Pfam" id="PF01381">
    <property type="entry name" value="HTH_3"/>
    <property type="match status" value="1"/>
</dbReference>
<proteinExistence type="predicted"/>
<feature type="domain" description="HTH cro/C1-type" evidence="1">
    <location>
        <begin position="11"/>
        <end position="51"/>
    </location>
</feature>
<dbReference type="InterPro" id="IPR001387">
    <property type="entry name" value="Cro/C1-type_HTH"/>
</dbReference>
<dbReference type="SMART" id="SM00530">
    <property type="entry name" value="HTH_XRE"/>
    <property type="match status" value="1"/>
</dbReference>
<organism evidence="2 3">
    <name type="scientific">Paenibacillus roseus</name>
    <dbReference type="NCBI Taxonomy" id="2798579"/>
    <lineage>
        <taxon>Bacteria</taxon>
        <taxon>Bacillati</taxon>
        <taxon>Bacillota</taxon>
        <taxon>Bacilli</taxon>
        <taxon>Bacillales</taxon>
        <taxon>Paenibacillaceae</taxon>
        <taxon>Paenibacillus</taxon>
    </lineage>
</organism>
<dbReference type="AlphaFoldDB" id="A0A934J7G5"/>
<protein>
    <submittedName>
        <fullName evidence="2">Helix-turn-helix transcriptional regulator</fullName>
    </submittedName>
</protein>
<dbReference type="EMBL" id="JAELUP010000065">
    <property type="protein sequence ID" value="MBJ6362136.1"/>
    <property type="molecule type" value="Genomic_DNA"/>
</dbReference>
<keyword evidence="3" id="KW-1185">Reference proteome</keyword>
<reference evidence="2" key="1">
    <citation type="submission" date="2020-12" db="EMBL/GenBank/DDBJ databases">
        <authorList>
            <person name="Huq M.A."/>
        </authorList>
    </citation>
    <scope>NUCLEOTIDE SEQUENCE</scope>
    <source>
        <strain evidence="2">MAHUQ-46</strain>
    </source>
</reference>
<comment type="caution">
    <text evidence="2">The sequence shown here is derived from an EMBL/GenBank/DDBJ whole genome shotgun (WGS) entry which is preliminary data.</text>
</comment>
<dbReference type="Gene3D" id="1.10.260.40">
    <property type="entry name" value="lambda repressor-like DNA-binding domains"/>
    <property type="match status" value="1"/>
</dbReference>